<dbReference type="PANTHER" id="PTHR43669">
    <property type="entry name" value="5-KETO-D-GLUCONATE 5-REDUCTASE"/>
    <property type="match status" value="1"/>
</dbReference>
<dbReference type="SUPFAM" id="SSF51735">
    <property type="entry name" value="NAD(P)-binding Rossmann-fold domains"/>
    <property type="match status" value="1"/>
</dbReference>
<dbReference type="InterPro" id="IPR036291">
    <property type="entry name" value="NAD(P)-bd_dom_sf"/>
</dbReference>
<gene>
    <name evidence="3" type="ORF">STSP_03950</name>
</gene>
<evidence type="ECO:0000256" key="2">
    <source>
        <dbReference type="ARBA" id="ARBA00023002"/>
    </source>
</evidence>
<sequence>MSGPVAVVAGAATPIGREVARLLHEDGVSLVLTDINADHLAVVAAEMGQTGYGVATRVLDVNEPEAWVRLFQHVEASMGPVQILVNAADFDPGPAVAGMSVGDWARTVAINLSGVVYGLAALAPRIQGRPLPVSIMTTNGQRAEDGDHGPCYVARRAALAIADRWAGELAADGVRVVASHIPASDPGAVPALVRRAVHALDPRRAPAGSHAPEVGDS</sequence>
<keyword evidence="4" id="KW-1185">Reference proteome</keyword>
<evidence type="ECO:0000313" key="4">
    <source>
        <dbReference type="Proteomes" id="UP000077381"/>
    </source>
</evidence>
<dbReference type="InterPro" id="IPR002347">
    <property type="entry name" value="SDR_fam"/>
</dbReference>
<comment type="similarity">
    <text evidence="1">Belongs to the short-chain dehydrogenases/reductases (SDR) family.</text>
</comment>
<reference evidence="3 4" key="1">
    <citation type="submission" date="2015-12" db="EMBL/GenBank/DDBJ databases">
        <title>Genome sequence of Streptomyces sp. G25.</title>
        <authorList>
            <person name="Poehlein A."/>
            <person name="Roettig A."/>
            <person name="Hiessl S."/>
            <person name="Hauschild P."/>
            <person name="Schauer J."/>
            <person name="Madkour M.H."/>
            <person name="Al-Ansari A.M."/>
            <person name="Almakishah N.H."/>
            <person name="Steinbuechel A."/>
            <person name="Daniel R."/>
        </authorList>
    </citation>
    <scope>NUCLEOTIDE SEQUENCE [LARGE SCALE GENOMIC DNA]</scope>
    <source>
        <strain evidence="4">G25(2015)</strain>
    </source>
</reference>
<dbReference type="CDD" id="cd05233">
    <property type="entry name" value="SDR_c"/>
    <property type="match status" value="1"/>
</dbReference>
<dbReference type="EC" id="1.-.-.-" evidence="3"/>
<dbReference type="RefSeq" id="WP_078066815.1">
    <property type="nucleotide sequence ID" value="NZ_LOHS01000022.1"/>
</dbReference>
<dbReference type="STRING" id="1716141.STSP_03950"/>
<proteinExistence type="inferred from homology"/>
<dbReference type="Proteomes" id="UP000077381">
    <property type="component" value="Unassembled WGS sequence"/>
</dbReference>
<dbReference type="OrthoDB" id="9803333at2"/>
<evidence type="ECO:0000256" key="1">
    <source>
        <dbReference type="ARBA" id="ARBA00006484"/>
    </source>
</evidence>
<protein>
    <submittedName>
        <fullName evidence="3">Putative oxidoreductase</fullName>
        <ecNumber evidence="3">1.-.-.-</ecNumber>
    </submittedName>
</protein>
<dbReference type="AlphaFoldDB" id="A0A177I0X7"/>
<dbReference type="GO" id="GO:0016491">
    <property type="term" value="F:oxidoreductase activity"/>
    <property type="evidence" value="ECO:0007669"/>
    <property type="project" value="UniProtKB-KW"/>
</dbReference>
<dbReference type="EMBL" id="LOHS01000022">
    <property type="protein sequence ID" value="OAH16204.1"/>
    <property type="molecule type" value="Genomic_DNA"/>
</dbReference>
<dbReference type="Pfam" id="PF00106">
    <property type="entry name" value="adh_short"/>
    <property type="match status" value="1"/>
</dbReference>
<dbReference type="PATRIC" id="fig|1716141.3.peg.415"/>
<dbReference type="Gene3D" id="3.40.50.720">
    <property type="entry name" value="NAD(P)-binding Rossmann-like Domain"/>
    <property type="match status" value="1"/>
</dbReference>
<keyword evidence="2 3" id="KW-0560">Oxidoreductase</keyword>
<name>A0A177I0X7_9ACTN</name>
<organism evidence="3 4">
    <name type="scientific">Streptomyces jeddahensis</name>
    <dbReference type="NCBI Taxonomy" id="1716141"/>
    <lineage>
        <taxon>Bacteria</taxon>
        <taxon>Bacillati</taxon>
        <taxon>Actinomycetota</taxon>
        <taxon>Actinomycetes</taxon>
        <taxon>Kitasatosporales</taxon>
        <taxon>Streptomycetaceae</taxon>
        <taxon>Streptomyces</taxon>
    </lineage>
</organism>
<comment type="caution">
    <text evidence="3">The sequence shown here is derived from an EMBL/GenBank/DDBJ whole genome shotgun (WGS) entry which is preliminary data.</text>
</comment>
<evidence type="ECO:0000313" key="3">
    <source>
        <dbReference type="EMBL" id="OAH16204.1"/>
    </source>
</evidence>
<dbReference type="PANTHER" id="PTHR43669:SF3">
    <property type="entry name" value="ALCOHOL DEHYDROGENASE, PUTATIVE (AFU_ORTHOLOGUE AFUA_3G03445)-RELATED"/>
    <property type="match status" value="1"/>
</dbReference>
<accession>A0A177I0X7</accession>